<name>A0ABY8TXL6_TETOB</name>
<evidence type="ECO:0000313" key="4">
    <source>
        <dbReference type="Proteomes" id="UP001244341"/>
    </source>
</evidence>
<keyword evidence="4" id="KW-1185">Reference proteome</keyword>
<gene>
    <name evidence="3" type="ORF">OEZ85_006617</name>
</gene>
<proteinExistence type="predicted"/>
<organism evidence="3 4">
    <name type="scientific">Tetradesmus obliquus</name>
    <name type="common">Green alga</name>
    <name type="synonym">Acutodesmus obliquus</name>
    <dbReference type="NCBI Taxonomy" id="3088"/>
    <lineage>
        <taxon>Eukaryota</taxon>
        <taxon>Viridiplantae</taxon>
        <taxon>Chlorophyta</taxon>
        <taxon>core chlorophytes</taxon>
        <taxon>Chlorophyceae</taxon>
        <taxon>CS clade</taxon>
        <taxon>Sphaeropleales</taxon>
        <taxon>Scenedesmaceae</taxon>
        <taxon>Tetradesmus</taxon>
    </lineage>
</organism>
<evidence type="ECO:0000256" key="1">
    <source>
        <dbReference type="SAM" id="MobiDB-lite"/>
    </source>
</evidence>
<dbReference type="EMBL" id="CP126211">
    <property type="protein sequence ID" value="WIA13007.1"/>
    <property type="molecule type" value="Genomic_DNA"/>
</dbReference>
<feature type="region of interest" description="Disordered" evidence="1">
    <location>
        <begin position="1"/>
        <end position="24"/>
    </location>
</feature>
<dbReference type="InterPro" id="IPR056683">
    <property type="entry name" value="DUF7781"/>
</dbReference>
<dbReference type="Proteomes" id="UP001244341">
    <property type="component" value="Chromosome 4b"/>
</dbReference>
<sequence>MSSGRTSTRPEPAPGSVSEADSQDYSEAYTDELIERILENYEFKCQPELRFKLKHKLPQLALCACYSRPWHAQPRWRFTLKPVEHDRHVSKYVRSLLMVPETGQAAVFSSKININVFRLQFVLGYNWKQHRPSLDYRLTTKWGDGPRLKRRERAQVSDAFQLRAKWNMQAHFPDLEGHLGGSGSNGNTAVDVDYGGVSFEISQLDAVLEI</sequence>
<protein>
    <recommendedName>
        <fullName evidence="2">DUF7781 domain-containing protein</fullName>
    </recommendedName>
</protein>
<evidence type="ECO:0000259" key="2">
    <source>
        <dbReference type="Pfam" id="PF25003"/>
    </source>
</evidence>
<evidence type="ECO:0000313" key="3">
    <source>
        <dbReference type="EMBL" id="WIA13007.1"/>
    </source>
</evidence>
<dbReference type="Pfam" id="PF25003">
    <property type="entry name" value="DUF7781"/>
    <property type="match status" value="1"/>
</dbReference>
<accession>A0ABY8TXL6</accession>
<reference evidence="3 4" key="1">
    <citation type="submission" date="2023-05" db="EMBL/GenBank/DDBJ databases">
        <title>A 100% complete, gapless, phased diploid assembly of the Scenedesmus obliquus UTEX 3031 genome.</title>
        <authorList>
            <person name="Biondi T.C."/>
            <person name="Hanschen E.R."/>
            <person name="Kwon T."/>
            <person name="Eng W."/>
            <person name="Kruse C.P.S."/>
            <person name="Koehler S.I."/>
            <person name="Kunde Y."/>
            <person name="Gleasner C.D."/>
            <person name="You Mak K.T."/>
            <person name="Polle J."/>
            <person name="Hovde B.T."/>
            <person name="Starkenburg S.R."/>
        </authorList>
    </citation>
    <scope>NUCLEOTIDE SEQUENCE [LARGE SCALE GENOMIC DNA]</scope>
    <source>
        <strain evidence="3 4">DOE0152z</strain>
    </source>
</reference>
<feature type="domain" description="DUF7781" evidence="2">
    <location>
        <begin position="39"/>
        <end position="208"/>
    </location>
</feature>